<protein>
    <submittedName>
        <fullName evidence="1">Uncharacterized protein</fullName>
    </submittedName>
</protein>
<dbReference type="Proteomes" id="UP000070483">
    <property type="component" value="Unassembled WGS sequence"/>
</dbReference>
<reference evidence="2" key="1">
    <citation type="submission" date="2016-01" db="EMBL/GenBank/DDBJ databases">
        <authorList>
            <person name="Mitreva M."/>
            <person name="Pepin K.H."/>
            <person name="Mihindukulasuriya K.A."/>
            <person name="Fulton R."/>
            <person name="Fronick C."/>
            <person name="O'Laughlin M."/>
            <person name="Miner T."/>
            <person name="Herter B."/>
            <person name="Rosa B.A."/>
            <person name="Cordes M."/>
            <person name="Tomlinson C."/>
            <person name="Wollam A."/>
            <person name="Palsikar V.B."/>
            <person name="Mardis E.R."/>
            <person name="Wilson R.K."/>
        </authorList>
    </citation>
    <scope>NUCLEOTIDE SEQUENCE [LARGE SCALE GENOMIC DNA]</scope>
    <source>
        <strain evidence="2">KA00185</strain>
    </source>
</reference>
<accession>A0A134APE5</accession>
<name>A0A134APE5_9FUSO</name>
<dbReference type="EMBL" id="LSDD01000021">
    <property type="protein sequence ID" value="KXB69569.1"/>
    <property type="molecule type" value="Genomic_DNA"/>
</dbReference>
<proteinExistence type="predicted"/>
<comment type="caution">
    <text evidence="1">The sequence shown here is derived from an EMBL/GenBank/DDBJ whole genome shotgun (WGS) entry which is preliminary data.</text>
</comment>
<dbReference type="RefSeq" id="WP_060917333.1">
    <property type="nucleotide sequence ID" value="NZ_KQ960015.1"/>
</dbReference>
<dbReference type="PATRIC" id="fig|157687.3.peg.312"/>
<keyword evidence="2" id="KW-1185">Reference proteome</keyword>
<evidence type="ECO:0000313" key="2">
    <source>
        <dbReference type="Proteomes" id="UP000070483"/>
    </source>
</evidence>
<sequence>MNIRNLIKKMILIFGVVGISLTSFAAPRRNNRVVYVKKEPTRKVIIRRRYIFVKVPRRRNSKVVYVKEEPTRRQRAAARARAARRR</sequence>
<dbReference type="AlphaFoldDB" id="A0A134APE5"/>
<evidence type="ECO:0000313" key="1">
    <source>
        <dbReference type="EMBL" id="KXB69569.1"/>
    </source>
</evidence>
<dbReference type="OrthoDB" id="9942092at2"/>
<dbReference type="STRING" id="157687.HMPREF3180_00308"/>
<organism evidence="1 2">
    <name type="scientific">Leptotrichia wadei</name>
    <dbReference type="NCBI Taxonomy" id="157687"/>
    <lineage>
        <taxon>Bacteria</taxon>
        <taxon>Fusobacteriati</taxon>
        <taxon>Fusobacteriota</taxon>
        <taxon>Fusobacteriia</taxon>
        <taxon>Fusobacteriales</taxon>
        <taxon>Leptotrichiaceae</taxon>
        <taxon>Leptotrichia</taxon>
    </lineage>
</organism>
<gene>
    <name evidence="1" type="ORF">HMPREF3180_00308</name>
</gene>